<dbReference type="CDD" id="cd00118">
    <property type="entry name" value="LysM"/>
    <property type="match status" value="1"/>
</dbReference>
<dbReference type="SMART" id="SM00257">
    <property type="entry name" value="LysM"/>
    <property type="match status" value="1"/>
</dbReference>
<feature type="transmembrane region" description="Helical" evidence="2">
    <location>
        <begin position="391"/>
        <end position="414"/>
    </location>
</feature>
<dbReference type="InterPro" id="IPR020012">
    <property type="entry name" value="LysM_FimV"/>
</dbReference>
<evidence type="ECO:0000313" key="6">
    <source>
        <dbReference type="Proteomes" id="UP000700248"/>
    </source>
</evidence>
<keyword evidence="2" id="KW-0812">Transmembrane</keyword>
<evidence type="ECO:0000256" key="2">
    <source>
        <dbReference type="SAM" id="Phobius"/>
    </source>
</evidence>
<sequence>MTTHCRPTRAILWSAGAAAVLGALSTQAAVLGHSRVTSLPHQPLRISVLIKDISPAEQASLTARIAPSAAWQEAGLSVPVDLATFRLKTIPATQANTVQLLLESSQSTEATVIDVLVDIQTDSSTQRHQVSVLQAPQPTPVALAQTRAIASAPQSTAAVPASAAVLAKATAPVAPTYQVRSGQSLSRIARHYRSDEYSQHQFMAAVLEANPHAFIHGNLHLIRAGATLTIPDAQQIAAVSTQQASQLYQTHLQWFDDYRQRLAQGLPIEPMSASTTSAPVDSQLSAEQSLTDRLQLATDDPSTVEADQKTAVAQELAYSAERLAHLEGTAGSNDAGQAQTDQNQTADANADKASAVVTATPASTVSANQVGSAQASPVAGDSDTAQASSSWLSTMWLAALSLLVLFALAIAWFLRRTNTSRLDIIEELSPSAVRMREKLDKNTENDLPQSDDVEFREIK</sequence>
<dbReference type="InterPro" id="IPR018392">
    <property type="entry name" value="LysM"/>
</dbReference>
<dbReference type="Proteomes" id="UP000700248">
    <property type="component" value="Unassembled WGS sequence"/>
</dbReference>
<name>A0A9D3AB16_9BURK</name>
<accession>A0A9D3AB16</accession>
<feature type="signal peptide" evidence="3">
    <location>
        <begin position="1"/>
        <end position="28"/>
    </location>
</feature>
<proteinExistence type="predicted"/>
<feature type="compositionally biased region" description="Low complexity" evidence="1">
    <location>
        <begin position="333"/>
        <end position="354"/>
    </location>
</feature>
<reference evidence="5" key="1">
    <citation type="journal article" date="2021" name="PeerJ">
        <title>Extensive microbial diversity within the chicken gut microbiome revealed by metagenomics and culture.</title>
        <authorList>
            <person name="Gilroy R."/>
            <person name="Ravi A."/>
            <person name="Getino M."/>
            <person name="Pursley I."/>
            <person name="Horton D.L."/>
            <person name="Alikhan N.F."/>
            <person name="Baker D."/>
            <person name="Gharbi K."/>
            <person name="Hall N."/>
            <person name="Watson M."/>
            <person name="Adriaenssens E.M."/>
            <person name="Foster-Nyarko E."/>
            <person name="Jarju S."/>
            <person name="Secka A."/>
            <person name="Antonio M."/>
            <person name="Oren A."/>
            <person name="Chaudhuri R.R."/>
            <person name="La Ragione R."/>
            <person name="Hildebrand F."/>
            <person name="Pallen M.J."/>
        </authorList>
    </citation>
    <scope>NUCLEOTIDE SEQUENCE</scope>
    <source>
        <strain evidence="5">CHK175-13533</strain>
    </source>
</reference>
<evidence type="ECO:0000313" key="5">
    <source>
        <dbReference type="EMBL" id="HJH24783.1"/>
    </source>
</evidence>
<comment type="caution">
    <text evidence="5">The sequence shown here is derived from an EMBL/GenBank/DDBJ whole genome shotgun (WGS) entry which is preliminary data.</text>
</comment>
<feature type="region of interest" description="Disordered" evidence="1">
    <location>
        <begin position="437"/>
        <end position="459"/>
    </location>
</feature>
<dbReference type="EMBL" id="DYTQ01000104">
    <property type="protein sequence ID" value="HJH24783.1"/>
    <property type="molecule type" value="Genomic_DNA"/>
</dbReference>
<keyword evidence="3" id="KW-0732">Signal</keyword>
<reference evidence="5" key="2">
    <citation type="submission" date="2021-09" db="EMBL/GenBank/DDBJ databases">
        <authorList>
            <person name="Gilroy R."/>
        </authorList>
    </citation>
    <scope>NUCLEOTIDE SEQUENCE</scope>
    <source>
        <strain evidence="5">CHK175-13533</strain>
    </source>
</reference>
<evidence type="ECO:0000256" key="3">
    <source>
        <dbReference type="SAM" id="SignalP"/>
    </source>
</evidence>
<protein>
    <recommendedName>
        <fullName evidence="4">LysM domain-containing protein</fullName>
    </recommendedName>
</protein>
<dbReference type="Gene3D" id="3.10.350.10">
    <property type="entry name" value="LysM domain"/>
    <property type="match status" value="1"/>
</dbReference>
<keyword evidence="2" id="KW-1133">Transmembrane helix</keyword>
<feature type="domain" description="LysM" evidence="4">
    <location>
        <begin position="176"/>
        <end position="231"/>
    </location>
</feature>
<feature type="compositionally biased region" description="Polar residues" evidence="1">
    <location>
        <begin position="272"/>
        <end position="290"/>
    </location>
</feature>
<feature type="region of interest" description="Disordered" evidence="1">
    <location>
        <begin position="330"/>
        <end position="354"/>
    </location>
</feature>
<keyword evidence="2" id="KW-0472">Membrane</keyword>
<dbReference type="Pfam" id="PF25800">
    <property type="entry name" value="FimV_N"/>
    <property type="match status" value="1"/>
</dbReference>
<dbReference type="NCBIfam" id="TIGR03505">
    <property type="entry name" value="FimV_core"/>
    <property type="match status" value="1"/>
</dbReference>
<dbReference type="AlphaFoldDB" id="A0A9D3AB16"/>
<feature type="chain" id="PRO_5039279177" description="LysM domain-containing protein" evidence="3">
    <location>
        <begin position="29"/>
        <end position="459"/>
    </location>
</feature>
<dbReference type="InterPro" id="IPR036779">
    <property type="entry name" value="LysM_dom_sf"/>
</dbReference>
<gene>
    <name evidence="5" type="ORF">K8U84_09540</name>
</gene>
<evidence type="ECO:0000259" key="4">
    <source>
        <dbReference type="SMART" id="SM00257"/>
    </source>
</evidence>
<dbReference type="InterPro" id="IPR057840">
    <property type="entry name" value="FimV_N"/>
</dbReference>
<feature type="region of interest" description="Disordered" evidence="1">
    <location>
        <begin position="271"/>
        <end position="290"/>
    </location>
</feature>
<dbReference type="RefSeq" id="WP_276831541.1">
    <property type="nucleotide sequence ID" value="NZ_DYTQ01000104.1"/>
</dbReference>
<organism evidence="5 6">
    <name type="scientific">Paenalcaligenes hominis</name>
    <dbReference type="NCBI Taxonomy" id="643674"/>
    <lineage>
        <taxon>Bacteria</taxon>
        <taxon>Pseudomonadati</taxon>
        <taxon>Pseudomonadota</taxon>
        <taxon>Betaproteobacteria</taxon>
        <taxon>Burkholderiales</taxon>
        <taxon>Alcaligenaceae</taxon>
        <taxon>Paenalcaligenes</taxon>
    </lineage>
</organism>
<evidence type="ECO:0000256" key="1">
    <source>
        <dbReference type="SAM" id="MobiDB-lite"/>
    </source>
</evidence>